<keyword evidence="2" id="KW-1185">Reference proteome</keyword>
<sequence>MTVSVILHNAAGASDAELAFIRESVSLLREAVQAPGFGGSVRQAQYSSASWRGRHGNVRQLDGDGVWDRIVQGRESGHCGDHALNLSIEIADLPDDKAGRGVIGATRIGTLPIYSARWFLNRCMIVDDPVNYAAHLMHQWMHVSGFVHRKDDAGKDAPSVVSRLVRRTLEPAHGERIDAQLTALVTLSIEVCDCCDAKAAGTVEHVEAA</sequence>
<proteinExistence type="predicted"/>
<dbReference type="RefSeq" id="WP_066845621.1">
    <property type="nucleotide sequence ID" value="NZ_CP019602.1"/>
</dbReference>
<dbReference type="OrthoDB" id="7432191at2"/>
<evidence type="ECO:0000313" key="2">
    <source>
        <dbReference type="Proteomes" id="UP000195807"/>
    </source>
</evidence>
<reference evidence="1 2" key="1">
    <citation type="submission" date="2017-01" db="EMBL/GenBank/DDBJ databases">
        <title>Complete genome sequence of esterase-producing bacterium Croceicoccus marinus E4A9.</title>
        <authorList>
            <person name="Wu Y.-H."/>
            <person name="Cheng H."/>
            <person name="Xu L."/>
            <person name="Huo Y.-Y."/>
            <person name="Wang C.-S."/>
            <person name="Xu X.-W."/>
        </authorList>
    </citation>
    <scope>NUCLEOTIDE SEQUENCE [LARGE SCALE GENOMIC DNA]</scope>
    <source>
        <strain evidence="1 2">E4A9</strain>
    </source>
</reference>
<protein>
    <submittedName>
        <fullName evidence="1">Uncharacterized protein</fullName>
    </submittedName>
</protein>
<organism evidence="1 2">
    <name type="scientific">Croceicoccus marinus</name>
    <dbReference type="NCBI Taxonomy" id="450378"/>
    <lineage>
        <taxon>Bacteria</taxon>
        <taxon>Pseudomonadati</taxon>
        <taxon>Pseudomonadota</taxon>
        <taxon>Alphaproteobacteria</taxon>
        <taxon>Sphingomonadales</taxon>
        <taxon>Erythrobacteraceae</taxon>
        <taxon>Croceicoccus</taxon>
    </lineage>
</organism>
<accession>A0A1Z1FC72</accession>
<gene>
    <name evidence="1" type="ORF">A9D14_09355</name>
</gene>
<name>A0A1Z1FC72_9SPHN</name>
<dbReference type="KEGG" id="cman:A9D14_09355"/>
<dbReference type="STRING" id="450378.GCA_001661675_01881"/>
<dbReference type="AlphaFoldDB" id="A0A1Z1FC72"/>
<dbReference type="EMBL" id="CP019602">
    <property type="protein sequence ID" value="ARU16360.1"/>
    <property type="molecule type" value="Genomic_DNA"/>
</dbReference>
<evidence type="ECO:0000313" key="1">
    <source>
        <dbReference type="EMBL" id="ARU16360.1"/>
    </source>
</evidence>
<dbReference type="Proteomes" id="UP000195807">
    <property type="component" value="Chromosome"/>
</dbReference>